<dbReference type="PANTHER" id="PTHR35602:SF2">
    <property type="entry name" value="UPF0227 PROTEIN YCFP"/>
    <property type="match status" value="1"/>
</dbReference>
<evidence type="ECO:0000313" key="1">
    <source>
        <dbReference type="EMBL" id="SCX95332.1"/>
    </source>
</evidence>
<sequence length="179" mass="20943">MIIYLHGFSSSRPDDYENVMQLKMIDPDVRVISYSTVHPRHDMTYILNETHKLVSETQDDKPMICGVGLGGYWAERVGFLCGVKQIILNPNLFPEENMEGKIDRPEEYLDIKTKCIEDFREKNQSRCLVFLSKNDKVVDPKRSEALLSHYYEVIWDDTDAHQFKHIAPYIQRLKEFKAA</sequence>
<accession>A0A1G5BYU7</accession>
<dbReference type="EMBL" id="FMUQ01000006">
    <property type="protein sequence ID" value="SCX95332.1"/>
    <property type="molecule type" value="Genomic_DNA"/>
</dbReference>
<dbReference type="Proteomes" id="UP000199588">
    <property type="component" value="Unassembled WGS sequence"/>
</dbReference>
<gene>
    <name evidence="1" type="ORF">SAMN02910354_00937</name>
</gene>
<dbReference type="PANTHER" id="PTHR35602">
    <property type="entry name" value="ESTERASE YQIA-RELATED"/>
    <property type="match status" value="1"/>
</dbReference>
<dbReference type="InterPro" id="IPR029058">
    <property type="entry name" value="AB_hydrolase_fold"/>
</dbReference>
<keyword evidence="2" id="KW-1185">Reference proteome</keyword>
<organism evidence="1 2">
    <name type="scientific">Basfia succiniciproducens</name>
    <dbReference type="NCBI Taxonomy" id="653940"/>
    <lineage>
        <taxon>Bacteria</taxon>
        <taxon>Pseudomonadati</taxon>
        <taxon>Pseudomonadota</taxon>
        <taxon>Gammaproteobacteria</taxon>
        <taxon>Pasteurellales</taxon>
        <taxon>Pasteurellaceae</taxon>
        <taxon>Basfia</taxon>
    </lineage>
</organism>
<comment type="caution">
    <text evidence="1">The sequence shown here is derived from an EMBL/GenBank/DDBJ whole genome shotgun (WGS) entry which is preliminary data.</text>
</comment>
<dbReference type="NCBIfam" id="NF003431">
    <property type="entry name" value="PRK04940.1"/>
    <property type="match status" value="1"/>
</dbReference>
<reference evidence="1 2" key="1">
    <citation type="submission" date="2016-10" db="EMBL/GenBank/DDBJ databases">
        <authorList>
            <person name="Varghese N."/>
            <person name="Submissions S."/>
        </authorList>
    </citation>
    <scope>NUCLEOTIDE SEQUENCE [LARGE SCALE GENOMIC DNA]</scope>
    <source>
        <strain evidence="1 2">DSM 22022</strain>
    </source>
</reference>
<dbReference type="InterPro" id="IPR008886">
    <property type="entry name" value="UPF0227/Esterase_YqiA"/>
</dbReference>
<dbReference type="SUPFAM" id="SSF53474">
    <property type="entry name" value="alpha/beta-Hydrolases"/>
    <property type="match status" value="1"/>
</dbReference>
<dbReference type="Pfam" id="PF05728">
    <property type="entry name" value="UPF0227"/>
    <property type="match status" value="1"/>
</dbReference>
<name>A0A1G5BYU7_9PAST</name>
<protein>
    <submittedName>
        <fullName evidence="1">Uncharacterized protein</fullName>
    </submittedName>
</protein>
<dbReference type="Gene3D" id="3.40.50.1820">
    <property type="entry name" value="alpha/beta hydrolase"/>
    <property type="match status" value="1"/>
</dbReference>
<proteinExistence type="predicted"/>
<dbReference type="RefSeq" id="WP_011199937.1">
    <property type="nucleotide sequence ID" value="NZ_CP015031.1"/>
</dbReference>
<evidence type="ECO:0000313" key="2">
    <source>
        <dbReference type="Proteomes" id="UP000199588"/>
    </source>
</evidence>